<evidence type="ECO:0000256" key="7">
    <source>
        <dbReference type="SAM" id="Phobius"/>
    </source>
</evidence>
<proteinExistence type="predicted"/>
<feature type="transmembrane region" description="Helical" evidence="7">
    <location>
        <begin position="16"/>
        <end position="45"/>
    </location>
</feature>
<dbReference type="InterPro" id="IPR050171">
    <property type="entry name" value="MFS_Transporters"/>
</dbReference>
<dbReference type="GO" id="GO:0022857">
    <property type="term" value="F:transmembrane transporter activity"/>
    <property type="evidence" value="ECO:0007669"/>
    <property type="project" value="InterPro"/>
</dbReference>
<evidence type="ECO:0000313" key="9">
    <source>
        <dbReference type="EMBL" id="KKK93370.1"/>
    </source>
</evidence>
<organism evidence="9">
    <name type="scientific">marine sediment metagenome</name>
    <dbReference type="NCBI Taxonomy" id="412755"/>
    <lineage>
        <taxon>unclassified sequences</taxon>
        <taxon>metagenomes</taxon>
        <taxon>ecological metagenomes</taxon>
    </lineage>
</organism>
<dbReference type="Gene3D" id="1.20.1250.20">
    <property type="entry name" value="MFS general substrate transporter like domains"/>
    <property type="match status" value="1"/>
</dbReference>
<protein>
    <recommendedName>
        <fullName evidence="8">Major facilitator superfamily (MFS) profile domain-containing protein</fullName>
    </recommendedName>
</protein>
<reference evidence="9" key="1">
    <citation type="journal article" date="2015" name="Nature">
        <title>Complex archaea that bridge the gap between prokaryotes and eukaryotes.</title>
        <authorList>
            <person name="Spang A."/>
            <person name="Saw J.H."/>
            <person name="Jorgensen S.L."/>
            <person name="Zaremba-Niedzwiedzka K."/>
            <person name="Martijn J."/>
            <person name="Lind A.E."/>
            <person name="van Eijk R."/>
            <person name="Schleper C."/>
            <person name="Guy L."/>
            <person name="Ettema T.J."/>
        </authorList>
    </citation>
    <scope>NUCLEOTIDE SEQUENCE</scope>
</reference>
<evidence type="ECO:0000256" key="6">
    <source>
        <dbReference type="ARBA" id="ARBA00023136"/>
    </source>
</evidence>
<feature type="non-terminal residue" evidence="9">
    <location>
        <position position="62"/>
    </location>
</feature>
<accession>A0A0F9A5C9</accession>
<dbReference type="EMBL" id="LAZR01047803">
    <property type="protein sequence ID" value="KKK93370.1"/>
    <property type="molecule type" value="Genomic_DNA"/>
</dbReference>
<dbReference type="PANTHER" id="PTHR23517">
    <property type="entry name" value="RESISTANCE PROTEIN MDTM, PUTATIVE-RELATED-RELATED"/>
    <property type="match status" value="1"/>
</dbReference>
<comment type="caution">
    <text evidence="9">The sequence shown here is derived from an EMBL/GenBank/DDBJ whole genome shotgun (WGS) entry which is preliminary data.</text>
</comment>
<dbReference type="InterPro" id="IPR011701">
    <property type="entry name" value="MFS"/>
</dbReference>
<evidence type="ECO:0000256" key="5">
    <source>
        <dbReference type="ARBA" id="ARBA00022989"/>
    </source>
</evidence>
<comment type="subcellular location">
    <subcellularLocation>
        <location evidence="1">Cell membrane</location>
        <topology evidence="1">Multi-pass membrane protein</topology>
    </subcellularLocation>
</comment>
<keyword evidence="4 7" id="KW-0812">Transmembrane</keyword>
<evidence type="ECO:0000256" key="2">
    <source>
        <dbReference type="ARBA" id="ARBA00022448"/>
    </source>
</evidence>
<keyword evidence="6 7" id="KW-0472">Membrane</keyword>
<name>A0A0F9A5C9_9ZZZZ</name>
<evidence type="ECO:0000256" key="3">
    <source>
        <dbReference type="ARBA" id="ARBA00022475"/>
    </source>
</evidence>
<dbReference type="GO" id="GO:0005886">
    <property type="term" value="C:plasma membrane"/>
    <property type="evidence" value="ECO:0007669"/>
    <property type="project" value="UniProtKB-SubCell"/>
</dbReference>
<keyword evidence="5 7" id="KW-1133">Transmembrane helix</keyword>
<dbReference type="PROSITE" id="PS50850">
    <property type="entry name" value="MFS"/>
    <property type="match status" value="1"/>
</dbReference>
<gene>
    <name evidence="9" type="ORF">LCGC14_2693570</name>
</gene>
<dbReference type="InterPro" id="IPR020846">
    <property type="entry name" value="MFS_dom"/>
</dbReference>
<keyword evidence="3" id="KW-1003">Cell membrane</keyword>
<dbReference type="Pfam" id="PF07690">
    <property type="entry name" value="MFS_1"/>
    <property type="match status" value="1"/>
</dbReference>
<keyword evidence="2" id="KW-0813">Transport</keyword>
<dbReference type="SUPFAM" id="SSF103473">
    <property type="entry name" value="MFS general substrate transporter"/>
    <property type="match status" value="1"/>
</dbReference>
<evidence type="ECO:0000256" key="1">
    <source>
        <dbReference type="ARBA" id="ARBA00004651"/>
    </source>
</evidence>
<evidence type="ECO:0000256" key="4">
    <source>
        <dbReference type="ARBA" id="ARBA00022692"/>
    </source>
</evidence>
<evidence type="ECO:0000259" key="8">
    <source>
        <dbReference type="PROSITE" id="PS50850"/>
    </source>
</evidence>
<dbReference type="AlphaFoldDB" id="A0A0F9A5C9"/>
<feature type="domain" description="Major facilitator superfamily (MFS) profile" evidence="8">
    <location>
        <begin position="1"/>
        <end position="62"/>
    </location>
</feature>
<dbReference type="InterPro" id="IPR036259">
    <property type="entry name" value="MFS_trans_sf"/>
</dbReference>
<sequence>MIQFTEVLGFSSVMPIIPFLGISLGLNLFQIGLIMSVFSFCQLFASPITGKLSDRFGRKPLL</sequence>